<reference evidence="10" key="1">
    <citation type="submission" date="2022-10" db="EMBL/GenBank/DDBJ databases">
        <title>The WGS of Solirubrobacter phytolaccae KCTC 29190.</title>
        <authorList>
            <person name="Jiang Z."/>
        </authorList>
    </citation>
    <scope>NUCLEOTIDE SEQUENCE</scope>
    <source>
        <strain evidence="10">KCTC 29190</strain>
    </source>
</reference>
<name>A0A9X3SF26_9ACTN</name>
<dbReference type="Proteomes" id="UP001147653">
    <property type="component" value="Unassembled WGS sequence"/>
</dbReference>
<sequence>MLCHSCRRQLERGASYCGSCGAPLNGAPAPLELVLDGGERVPVVHELIIGRAPGSSVLLSDPSVSRTHARITADAVLEDVGSSHGTWLDGVRVTGPLPLRDGAKIRLGDAELRVERRREVAEAGRTMFVPAGGTAFLPSVGGTQFGMRPRVRSGYALKRLDASEGRQRWVLKDMRAGTFLRLSDNDAWVFELLDGSRSLVELVAVCEQRFGATGAPRLVRLLTDLGERGFLAGVAGGMALAEAPTSRWRKLIKPREKIFTGLGPKIEAIYRAGGWIFFTQAALIVIAALIVLGLGAFIYLIAGRYGTPFVVASKFGIGGLVFLGGRFAVVAVHELAHGLTMASFGRRVDRAGLKAIAIFPYAFVDTSEAWFEPRRRRIAVSAAGPASDFTLGAVFALCALLLPEGTVRDIFFNLAFAAYVGGFFNLNPFIERDGYHMLVDGLNEPGLRRRAKEQLERRIRGERAEGDSPVLARYSAFGVGWSVLAAAFAIAITFRYKDIFLLYAPEVVVYGVMGTLWVAFFLPVFFVLGKPLWQRARGVS</sequence>
<keyword evidence="11" id="KW-1185">Reference proteome</keyword>
<evidence type="ECO:0000256" key="2">
    <source>
        <dbReference type="ARBA" id="ARBA00004141"/>
    </source>
</evidence>
<feature type="transmembrane region" description="Helical" evidence="8">
    <location>
        <begin position="351"/>
        <end position="371"/>
    </location>
</feature>
<dbReference type="SUPFAM" id="SSF49879">
    <property type="entry name" value="SMAD/FHA domain"/>
    <property type="match status" value="1"/>
</dbReference>
<keyword evidence="7 8" id="KW-0472">Membrane</keyword>
<keyword evidence="5 8" id="KW-0812">Transmembrane</keyword>
<comment type="similarity">
    <text evidence="3">Belongs to the peptidase M50B family.</text>
</comment>
<evidence type="ECO:0000259" key="9">
    <source>
        <dbReference type="PROSITE" id="PS50006"/>
    </source>
</evidence>
<dbReference type="PANTHER" id="PTHR23308">
    <property type="entry name" value="NUCLEAR INHIBITOR OF PROTEIN PHOSPHATASE-1"/>
    <property type="match status" value="1"/>
</dbReference>
<evidence type="ECO:0000256" key="6">
    <source>
        <dbReference type="ARBA" id="ARBA00022989"/>
    </source>
</evidence>
<dbReference type="GO" id="GO:0016020">
    <property type="term" value="C:membrane"/>
    <property type="evidence" value="ECO:0007669"/>
    <property type="project" value="UniProtKB-SubCell"/>
</dbReference>
<dbReference type="SMART" id="SM00240">
    <property type="entry name" value="FHA"/>
    <property type="match status" value="1"/>
</dbReference>
<feature type="domain" description="FHA" evidence="9">
    <location>
        <begin position="47"/>
        <end position="93"/>
    </location>
</feature>
<dbReference type="CDD" id="cd00060">
    <property type="entry name" value="FHA"/>
    <property type="match status" value="1"/>
</dbReference>
<keyword evidence="6 8" id="KW-1133">Transmembrane helix</keyword>
<dbReference type="RefSeq" id="WP_270030109.1">
    <property type="nucleotide sequence ID" value="NZ_JAPDDP010000125.1"/>
</dbReference>
<feature type="transmembrane region" description="Helical" evidence="8">
    <location>
        <begin position="378"/>
        <end position="404"/>
    </location>
</feature>
<feature type="transmembrane region" description="Helical" evidence="8">
    <location>
        <begin position="410"/>
        <end position="430"/>
    </location>
</feature>
<dbReference type="AlphaFoldDB" id="A0A9X3SF26"/>
<dbReference type="InterPro" id="IPR050923">
    <property type="entry name" value="Cell_Proc_Reg/RNA_Proc"/>
</dbReference>
<keyword evidence="4" id="KW-0597">Phosphoprotein</keyword>
<dbReference type="Pfam" id="PF00498">
    <property type="entry name" value="FHA"/>
    <property type="match status" value="1"/>
</dbReference>
<dbReference type="InterPro" id="IPR008915">
    <property type="entry name" value="Peptidase_M50"/>
</dbReference>
<evidence type="ECO:0000256" key="1">
    <source>
        <dbReference type="ARBA" id="ARBA00001947"/>
    </source>
</evidence>
<dbReference type="PROSITE" id="PS50006">
    <property type="entry name" value="FHA_DOMAIN"/>
    <property type="match status" value="1"/>
</dbReference>
<gene>
    <name evidence="10" type="ORF">OJ997_35170</name>
</gene>
<feature type="transmembrane region" description="Helical" evidence="8">
    <location>
        <begin position="275"/>
        <end position="302"/>
    </location>
</feature>
<evidence type="ECO:0000256" key="5">
    <source>
        <dbReference type="ARBA" id="ARBA00022692"/>
    </source>
</evidence>
<dbReference type="Pfam" id="PF02163">
    <property type="entry name" value="Peptidase_M50"/>
    <property type="match status" value="1"/>
</dbReference>
<evidence type="ECO:0000313" key="10">
    <source>
        <dbReference type="EMBL" id="MDA0185600.1"/>
    </source>
</evidence>
<dbReference type="Gene3D" id="2.60.200.20">
    <property type="match status" value="1"/>
</dbReference>
<dbReference type="EMBL" id="JAPDDP010000125">
    <property type="protein sequence ID" value="MDA0185600.1"/>
    <property type="molecule type" value="Genomic_DNA"/>
</dbReference>
<evidence type="ECO:0000256" key="8">
    <source>
        <dbReference type="SAM" id="Phobius"/>
    </source>
</evidence>
<evidence type="ECO:0000256" key="4">
    <source>
        <dbReference type="ARBA" id="ARBA00022553"/>
    </source>
</evidence>
<evidence type="ECO:0000313" key="11">
    <source>
        <dbReference type="Proteomes" id="UP001147653"/>
    </source>
</evidence>
<feature type="transmembrane region" description="Helical" evidence="8">
    <location>
        <begin position="309"/>
        <end position="331"/>
    </location>
</feature>
<comment type="cofactor">
    <cofactor evidence="1">
        <name>Zn(2+)</name>
        <dbReference type="ChEBI" id="CHEBI:29105"/>
    </cofactor>
</comment>
<dbReference type="InterPro" id="IPR008984">
    <property type="entry name" value="SMAD_FHA_dom_sf"/>
</dbReference>
<proteinExistence type="inferred from homology"/>
<accession>A0A9X3SF26</accession>
<evidence type="ECO:0000256" key="7">
    <source>
        <dbReference type="ARBA" id="ARBA00023136"/>
    </source>
</evidence>
<feature type="transmembrane region" description="Helical" evidence="8">
    <location>
        <begin position="470"/>
        <end position="496"/>
    </location>
</feature>
<evidence type="ECO:0000256" key="3">
    <source>
        <dbReference type="ARBA" id="ARBA00007931"/>
    </source>
</evidence>
<dbReference type="GO" id="GO:0006508">
    <property type="term" value="P:proteolysis"/>
    <property type="evidence" value="ECO:0007669"/>
    <property type="project" value="InterPro"/>
</dbReference>
<feature type="transmembrane region" description="Helical" evidence="8">
    <location>
        <begin position="508"/>
        <end position="528"/>
    </location>
</feature>
<comment type="subcellular location">
    <subcellularLocation>
        <location evidence="2">Membrane</location>
        <topology evidence="2">Multi-pass membrane protein</topology>
    </subcellularLocation>
</comment>
<dbReference type="InterPro" id="IPR000253">
    <property type="entry name" value="FHA_dom"/>
</dbReference>
<organism evidence="10 11">
    <name type="scientific">Solirubrobacter phytolaccae</name>
    <dbReference type="NCBI Taxonomy" id="1404360"/>
    <lineage>
        <taxon>Bacteria</taxon>
        <taxon>Bacillati</taxon>
        <taxon>Actinomycetota</taxon>
        <taxon>Thermoleophilia</taxon>
        <taxon>Solirubrobacterales</taxon>
        <taxon>Solirubrobacteraceae</taxon>
        <taxon>Solirubrobacter</taxon>
    </lineage>
</organism>
<comment type="caution">
    <text evidence="10">The sequence shown here is derived from an EMBL/GenBank/DDBJ whole genome shotgun (WGS) entry which is preliminary data.</text>
</comment>
<protein>
    <submittedName>
        <fullName evidence="10">FHA domain-containing protein</fullName>
    </submittedName>
</protein>